<evidence type="ECO:0000256" key="2">
    <source>
        <dbReference type="SAM" id="Phobius"/>
    </source>
</evidence>
<keyword evidence="2" id="KW-1133">Transmembrane helix</keyword>
<dbReference type="Pfam" id="PF13576">
    <property type="entry name" value="Pentapeptide_3"/>
    <property type="match status" value="1"/>
</dbReference>
<accession>A0A2T1AK40</accession>
<feature type="transmembrane region" description="Helical" evidence="2">
    <location>
        <begin position="522"/>
        <end position="543"/>
    </location>
</feature>
<feature type="transmembrane region" description="Helical" evidence="2">
    <location>
        <begin position="454"/>
        <end position="479"/>
    </location>
</feature>
<feature type="transmembrane region" description="Helical" evidence="2">
    <location>
        <begin position="491"/>
        <end position="510"/>
    </location>
</feature>
<feature type="compositionally biased region" description="Basic and acidic residues" evidence="1">
    <location>
        <begin position="1"/>
        <end position="11"/>
    </location>
</feature>
<dbReference type="OrthoDB" id="7876799at2"/>
<gene>
    <name evidence="3" type="ORF">CLV89_103279</name>
</gene>
<keyword evidence="2" id="KW-0812">Transmembrane</keyword>
<organism evidence="3 4">
    <name type="scientific">Tritonibacter scottomollicae</name>
    <name type="common">Epibacterium scottomollicae</name>
    <dbReference type="NCBI Taxonomy" id="483013"/>
    <lineage>
        <taxon>Bacteria</taxon>
        <taxon>Pseudomonadati</taxon>
        <taxon>Pseudomonadota</taxon>
        <taxon>Alphaproteobacteria</taxon>
        <taxon>Rhodobacterales</taxon>
        <taxon>Paracoccaceae</taxon>
        <taxon>Tritonibacter</taxon>
    </lineage>
</organism>
<comment type="caution">
    <text evidence="3">The sequence shown here is derived from an EMBL/GenBank/DDBJ whole genome shotgun (WGS) entry which is preliminary data.</text>
</comment>
<dbReference type="AlphaFoldDB" id="A0A2T1AK40"/>
<sequence length="550" mass="61557">MPDSADTRPPETPEGLRPASENPWYILMTLHDEQKGELIDRVLHEKNRRAWNAWSGQTLSAEERAAAAKSSKIDVAELEAWEDLSEEIKARFAAEYRRRNPEVGTVPDLPKATRLIDMSSTYFANTLVLDGFVFASEASFILANFMRTARFASATFMSATLFDSATFKLDALFDTTTFRRDVLFHSATFASDAMFEAATFVQAVWFAFVTFRQSAEFDYTTFTQDAVFVEATFSSNASFDSATFQQSASFSSATFKQDAWFASVTFTQDADFCAATFAQNAQFKSASFSGFAYFTGTRFGSSTEEPCIPDFSDCLFEKPTSFRQALFCDGYPDFSGAVLHDKTSFTARMKPTPNEIKRDKDLKGRTFWPQKTQQDPVSARESCATIRHVLTQQGLPEDAHFFFRREMHFAGLPSEDCAGLSSEGRSKERSFTERLPYLLFGWLSDFGYSIQRPLVWLLCLWAFGGAAFWGYLASCCVPAPPGVVERPMGTAMALSFSNLFPLFGFGRGALGEILDEMPPVLQVLSGAQTVLSLPLLFFLGLALRQRFRLR</sequence>
<protein>
    <submittedName>
        <fullName evidence="3">Pentapeptide repeat protein</fullName>
    </submittedName>
</protein>
<keyword evidence="2" id="KW-0472">Membrane</keyword>
<dbReference type="EMBL" id="PVUF01000003">
    <property type="protein sequence ID" value="PRZ48964.1"/>
    <property type="molecule type" value="Genomic_DNA"/>
</dbReference>
<reference evidence="3 4" key="1">
    <citation type="submission" date="2018-03" db="EMBL/GenBank/DDBJ databases">
        <title>Genomic Encyclopedia of Archaeal and Bacterial Type Strains, Phase II (KMG-II): from individual species to whole genera.</title>
        <authorList>
            <person name="Goeker M."/>
        </authorList>
    </citation>
    <scope>NUCLEOTIDE SEQUENCE [LARGE SCALE GENOMIC DNA]</scope>
    <source>
        <strain evidence="3 4">DSM 25328</strain>
    </source>
</reference>
<evidence type="ECO:0000313" key="4">
    <source>
        <dbReference type="Proteomes" id="UP000237718"/>
    </source>
</evidence>
<dbReference type="Proteomes" id="UP000237718">
    <property type="component" value="Unassembled WGS sequence"/>
</dbReference>
<evidence type="ECO:0000313" key="3">
    <source>
        <dbReference type="EMBL" id="PRZ48964.1"/>
    </source>
</evidence>
<evidence type="ECO:0000256" key="1">
    <source>
        <dbReference type="SAM" id="MobiDB-lite"/>
    </source>
</evidence>
<feature type="region of interest" description="Disordered" evidence="1">
    <location>
        <begin position="1"/>
        <end position="21"/>
    </location>
</feature>
<dbReference type="InterPro" id="IPR001646">
    <property type="entry name" value="5peptide_repeat"/>
</dbReference>
<name>A0A2T1AK40_TRISK</name>
<proteinExistence type="predicted"/>